<dbReference type="EMBL" id="AZBU02000004">
    <property type="protein sequence ID" value="TKR81893.1"/>
    <property type="molecule type" value="Genomic_DNA"/>
</dbReference>
<sequence>MAYRRRKPSISSSQKPAKLFRRVEEIIWRNKHFMLHLDTFIDPNLLQRMTHLLEMYISRTNGQSLKASLAKTPQSCRFGGRTDGQTQTDESIQVQRAYEKCEEVQARERCSWNSRGARLHNDEGR</sequence>
<protein>
    <submittedName>
        <fullName evidence="1">Uncharacterized protein</fullName>
    </submittedName>
</protein>
<evidence type="ECO:0000313" key="1">
    <source>
        <dbReference type="EMBL" id="TKR81893.1"/>
    </source>
</evidence>
<organism evidence="1 2">
    <name type="scientific">Steinernema carpocapsae</name>
    <name type="common">Entomopathogenic nematode</name>
    <dbReference type="NCBI Taxonomy" id="34508"/>
    <lineage>
        <taxon>Eukaryota</taxon>
        <taxon>Metazoa</taxon>
        <taxon>Ecdysozoa</taxon>
        <taxon>Nematoda</taxon>
        <taxon>Chromadorea</taxon>
        <taxon>Rhabditida</taxon>
        <taxon>Tylenchina</taxon>
        <taxon>Panagrolaimomorpha</taxon>
        <taxon>Strongyloidoidea</taxon>
        <taxon>Steinernematidae</taxon>
        <taxon>Steinernema</taxon>
    </lineage>
</organism>
<dbReference type="Proteomes" id="UP000298663">
    <property type="component" value="Unassembled WGS sequence"/>
</dbReference>
<keyword evidence="2" id="KW-1185">Reference proteome</keyword>
<reference evidence="1 2" key="2">
    <citation type="journal article" date="2019" name="G3 (Bethesda)">
        <title>Hybrid Assembly of the Genome of the Entomopathogenic Nematode Steinernema carpocapsae Identifies the X-Chromosome.</title>
        <authorList>
            <person name="Serra L."/>
            <person name="Macchietto M."/>
            <person name="Macias-Munoz A."/>
            <person name="McGill C.J."/>
            <person name="Rodriguez I.M."/>
            <person name="Rodriguez B."/>
            <person name="Murad R."/>
            <person name="Mortazavi A."/>
        </authorList>
    </citation>
    <scope>NUCLEOTIDE SEQUENCE [LARGE SCALE GENOMIC DNA]</scope>
    <source>
        <strain evidence="1 2">ALL</strain>
    </source>
</reference>
<comment type="caution">
    <text evidence="1">The sequence shown here is derived from an EMBL/GenBank/DDBJ whole genome shotgun (WGS) entry which is preliminary data.</text>
</comment>
<dbReference type="AlphaFoldDB" id="A0A4U5NGT5"/>
<accession>A0A4U5NGT5</accession>
<reference evidence="1 2" key="1">
    <citation type="journal article" date="2015" name="Genome Biol.">
        <title>Comparative genomics of Steinernema reveals deeply conserved gene regulatory networks.</title>
        <authorList>
            <person name="Dillman A.R."/>
            <person name="Macchietto M."/>
            <person name="Porter C.F."/>
            <person name="Rogers A."/>
            <person name="Williams B."/>
            <person name="Antoshechkin I."/>
            <person name="Lee M.M."/>
            <person name="Goodwin Z."/>
            <person name="Lu X."/>
            <person name="Lewis E.E."/>
            <person name="Goodrich-Blair H."/>
            <person name="Stock S.P."/>
            <person name="Adams B.J."/>
            <person name="Sternberg P.W."/>
            <person name="Mortazavi A."/>
        </authorList>
    </citation>
    <scope>NUCLEOTIDE SEQUENCE [LARGE SCALE GENOMIC DNA]</scope>
    <source>
        <strain evidence="1 2">ALL</strain>
    </source>
</reference>
<name>A0A4U5NGT5_STECR</name>
<gene>
    <name evidence="1" type="ORF">L596_015692</name>
</gene>
<proteinExistence type="predicted"/>
<evidence type="ECO:0000313" key="2">
    <source>
        <dbReference type="Proteomes" id="UP000298663"/>
    </source>
</evidence>